<evidence type="ECO:0000313" key="2">
    <source>
        <dbReference type="EMBL" id="KTG30743.1"/>
    </source>
</evidence>
<keyword evidence="3" id="KW-1185">Reference proteome</keyword>
<dbReference type="EMBL" id="LOPV01000021">
    <property type="protein sequence ID" value="KTG30743.1"/>
    <property type="molecule type" value="Genomic_DNA"/>
</dbReference>
<dbReference type="PANTHER" id="PTHR36974">
    <property type="entry name" value="MEMBRANE PROTEIN-RELATED"/>
    <property type="match status" value="1"/>
</dbReference>
<evidence type="ECO:0000313" key="3">
    <source>
        <dbReference type="Proteomes" id="UP000053157"/>
    </source>
</evidence>
<dbReference type="RefSeq" id="WP_058570751.1">
    <property type="nucleotide sequence ID" value="NZ_LOPV01000021.1"/>
</dbReference>
<evidence type="ECO:0000256" key="1">
    <source>
        <dbReference type="SAM" id="Phobius"/>
    </source>
</evidence>
<dbReference type="Proteomes" id="UP000053157">
    <property type="component" value="Unassembled WGS sequence"/>
</dbReference>
<name>A0A0W1SWD7_9EURY</name>
<feature type="transmembrane region" description="Helical" evidence="1">
    <location>
        <begin position="52"/>
        <end position="68"/>
    </location>
</feature>
<keyword evidence="1" id="KW-1133">Transmembrane helix</keyword>
<keyword evidence="1" id="KW-0472">Membrane</keyword>
<organism evidence="2 3">
    <name type="scientific">Haloferax profundi</name>
    <dbReference type="NCBI Taxonomy" id="1544718"/>
    <lineage>
        <taxon>Archaea</taxon>
        <taxon>Methanobacteriati</taxon>
        <taxon>Methanobacteriota</taxon>
        <taxon>Stenosarchaea group</taxon>
        <taxon>Halobacteria</taxon>
        <taxon>Halobacteriales</taxon>
        <taxon>Haloferacaceae</taxon>
        <taxon>Haloferax</taxon>
    </lineage>
</organism>
<protein>
    <recommendedName>
        <fullName evidence="4">DoxX family protein</fullName>
    </recommendedName>
</protein>
<comment type="caution">
    <text evidence="2">The sequence shown here is derived from an EMBL/GenBank/DDBJ whole genome shotgun (WGS) entry which is preliminary data.</text>
</comment>
<feature type="transmembrane region" description="Helical" evidence="1">
    <location>
        <begin position="75"/>
        <end position="94"/>
    </location>
</feature>
<feature type="transmembrane region" description="Helical" evidence="1">
    <location>
        <begin position="12"/>
        <end position="32"/>
    </location>
</feature>
<evidence type="ECO:0008006" key="4">
    <source>
        <dbReference type="Google" id="ProtNLM"/>
    </source>
</evidence>
<gene>
    <name evidence="2" type="ORF">AUR66_06480</name>
</gene>
<reference evidence="2 3" key="1">
    <citation type="submission" date="2015-12" db="EMBL/GenBank/DDBJ databases">
        <title>Haloferax profundi sp. nov. isolated from the Discovery deep brine-seawater interface in the Red Sea.</title>
        <authorList>
            <person name="Zhang G."/>
            <person name="Stingl U."/>
            <person name="Rashid M."/>
        </authorList>
    </citation>
    <scope>NUCLEOTIDE SEQUENCE [LARGE SCALE GENOMIC DNA]</scope>
    <source>
        <strain evidence="2 3">SB29</strain>
    </source>
</reference>
<dbReference type="OrthoDB" id="267238at2157"/>
<keyword evidence="1" id="KW-0812">Transmembrane</keyword>
<proteinExistence type="predicted"/>
<accession>A0A0W1SWD7</accession>
<dbReference type="PANTHER" id="PTHR36974:SF1">
    <property type="entry name" value="DOXX FAMILY MEMBRANE PROTEIN"/>
    <property type="match status" value="1"/>
</dbReference>
<dbReference type="AlphaFoldDB" id="A0A0W1SWD7"/>
<sequence length="142" mass="15591">MSTETSNTLSRFKYPLCYAMGALYIVAGVMHFVVPEVYVQIVPPAFPRALELVYLSGVAEVALGIGVIRPQTRRIAAWGLVALLLAIFPANVYMPTSGVVLTGVPESMQNPSDAVRWGRLPLQAVLILWAWWYTRPMPGDDG</sequence>